<dbReference type="InterPro" id="IPR044726">
    <property type="entry name" value="ABCC_6TM_D2"/>
</dbReference>
<gene>
    <name evidence="14" type="ORF">BO82DRAFT_375070</name>
</gene>
<dbReference type="Proteomes" id="UP000248340">
    <property type="component" value="Unassembled WGS sequence"/>
</dbReference>
<dbReference type="GO" id="GO:0140359">
    <property type="term" value="F:ABC-type transporter activity"/>
    <property type="evidence" value="ECO:0007669"/>
    <property type="project" value="InterPro"/>
</dbReference>
<feature type="domain" description="ABC transporter" evidence="12">
    <location>
        <begin position="604"/>
        <end position="831"/>
    </location>
</feature>
<dbReference type="PANTHER" id="PTHR24223:SF404">
    <property type="entry name" value="ABC MULTIDRUG TRANSPORTER (EUROFUNG)-RELATED"/>
    <property type="match status" value="1"/>
</dbReference>
<evidence type="ECO:0000313" key="15">
    <source>
        <dbReference type="Proteomes" id="UP000248340"/>
    </source>
</evidence>
<dbReference type="InterPro" id="IPR017871">
    <property type="entry name" value="ABC_transporter-like_CS"/>
</dbReference>
<name>A0A319CBK0_9EURO</name>
<reference evidence="14 15" key="1">
    <citation type="submission" date="2016-12" db="EMBL/GenBank/DDBJ databases">
        <title>The genomes of Aspergillus section Nigri reveals drivers in fungal speciation.</title>
        <authorList>
            <consortium name="DOE Joint Genome Institute"/>
            <person name="Vesth T.C."/>
            <person name="Nybo J."/>
            <person name="Theobald S."/>
            <person name="Brandl J."/>
            <person name="Frisvad J.C."/>
            <person name="Nielsen K.F."/>
            <person name="Lyhne E.K."/>
            <person name="Kogle M.E."/>
            <person name="Kuo A."/>
            <person name="Riley R."/>
            <person name="Clum A."/>
            <person name="Nolan M."/>
            <person name="Lipzen A."/>
            <person name="Salamov A."/>
            <person name="Henrissat B."/>
            <person name="Wiebenga A."/>
            <person name="De Vries R.P."/>
            <person name="Grigoriev I.V."/>
            <person name="Mortensen U.H."/>
            <person name="Andersen M.R."/>
            <person name="Baker S.E."/>
        </authorList>
    </citation>
    <scope>NUCLEOTIDE SEQUENCE [LARGE SCALE GENOMIC DNA]</scope>
    <source>
        <strain evidence="14 15">CBS 121591</strain>
    </source>
</reference>
<dbReference type="VEuPathDB" id="FungiDB:BO82DRAFT_375070"/>
<dbReference type="EMBL" id="KZ821704">
    <property type="protein sequence ID" value="PYH81161.1"/>
    <property type="molecule type" value="Genomic_DNA"/>
</dbReference>
<dbReference type="GO" id="GO:0005886">
    <property type="term" value="C:plasma membrane"/>
    <property type="evidence" value="ECO:0007669"/>
    <property type="project" value="UniProtKB-SubCell"/>
</dbReference>
<feature type="domain" description="ABC transporter" evidence="12">
    <location>
        <begin position="1230"/>
        <end position="1461"/>
    </location>
</feature>
<feature type="transmembrane region" description="Helical" evidence="11">
    <location>
        <begin position="383"/>
        <end position="404"/>
    </location>
</feature>
<dbReference type="SUPFAM" id="SSF52540">
    <property type="entry name" value="P-loop containing nucleoside triphosphate hydrolases"/>
    <property type="match status" value="2"/>
</dbReference>
<feature type="transmembrane region" description="Helical" evidence="11">
    <location>
        <begin position="410"/>
        <end position="429"/>
    </location>
</feature>
<dbReference type="Pfam" id="PF00664">
    <property type="entry name" value="ABC_membrane"/>
    <property type="match status" value="1"/>
</dbReference>
<feature type="transmembrane region" description="Helical" evidence="11">
    <location>
        <begin position="160"/>
        <end position="179"/>
    </location>
</feature>
<dbReference type="InterPro" id="IPR050173">
    <property type="entry name" value="ABC_transporter_C-like"/>
</dbReference>
<evidence type="ECO:0000256" key="4">
    <source>
        <dbReference type="ARBA" id="ARBA00022475"/>
    </source>
</evidence>
<proteinExistence type="inferred from homology"/>
<keyword evidence="8 11" id="KW-1133">Transmembrane helix</keyword>
<keyword evidence="6" id="KW-0547">Nucleotide-binding</keyword>
<comment type="similarity">
    <text evidence="2">Belongs to the ABC transporter superfamily. ABCC family. Conjugate transporter (TC 3.A.1.208) subfamily.</text>
</comment>
<dbReference type="InterPro" id="IPR036640">
    <property type="entry name" value="ABC1_TM_sf"/>
</dbReference>
<evidence type="ECO:0000256" key="11">
    <source>
        <dbReference type="SAM" id="Phobius"/>
    </source>
</evidence>
<dbReference type="InterPro" id="IPR003593">
    <property type="entry name" value="AAA+_ATPase"/>
</dbReference>
<dbReference type="CDD" id="cd18580">
    <property type="entry name" value="ABC_6TM_ABCC_D2"/>
    <property type="match status" value="1"/>
</dbReference>
<accession>A0A319CBK0</accession>
<dbReference type="CDD" id="cd18579">
    <property type="entry name" value="ABC_6TM_ABCC_D1"/>
    <property type="match status" value="1"/>
</dbReference>
<dbReference type="SMART" id="SM00382">
    <property type="entry name" value="AAA"/>
    <property type="match status" value="2"/>
</dbReference>
<feature type="transmembrane region" description="Helical" evidence="11">
    <location>
        <begin position="895"/>
        <end position="919"/>
    </location>
</feature>
<keyword evidence="15" id="KW-1185">Reference proteome</keyword>
<feature type="domain" description="ABC transmembrane type-1" evidence="13">
    <location>
        <begin position="896"/>
        <end position="1192"/>
    </location>
</feature>
<feature type="transmembrane region" description="Helical" evidence="11">
    <location>
        <begin position="1168"/>
        <end position="1188"/>
    </location>
</feature>
<dbReference type="PROSITE" id="PS50929">
    <property type="entry name" value="ABC_TM1F"/>
    <property type="match status" value="2"/>
</dbReference>
<evidence type="ECO:0000256" key="9">
    <source>
        <dbReference type="ARBA" id="ARBA00023136"/>
    </source>
</evidence>
<feature type="region of interest" description="Disordered" evidence="10">
    <location>
        <begin position="573"/>
        <end position="597"/>
    </location>
</feature>
<feature type="domain" description="ABC transmembrane type-1" evidence="13">
    <location>
        <begin position="282"/>
        <end position="557"/>
    </location>
</feature>
<protein>
    <submittedName>
        <fullName evidence="14">ABC transporter</fullName>
    </submittedName>
</protein>
<evidence type="ECO:0000256" key="2">
    <source>
        <dbReference type="ARBA" id="ARBA00009726"/>
    </source>
</evidence>
<organism evidence="14 15">
    <name type="scientific">Aspergillus uvarum CBS 121591</name>
    <dbReference type="NCBI Taxonomy" id="1448315"/>
    <lineage>
        <taxon>Eukaryota</taxon>
        <taxon>Fungi</taxon>
        <taxon>Dikarya</taxon>
        <taxon>Ascomycota</taxon>
        <taxon>Pezizomycotina</taxon>
        <taxon>Eurotiomycetes</taxon>
        <taxon>Eurotiomycetidae</taxon>
        <taxon>Eurotiales</taxon>
        <taxon>Aspergillaceae</taxon>
        <taxon>Aspergillus</taxon>
        <taxon>Aspergillus subgen. Circumdati</taxon>
    </lineage>
</organism>
<evidence type="ECO:0000256" key="5">
    <source>
        <dbReference type="ARBA" id="ARBA00022692"/>
    </source>
</evidence>
<dbReference type="InterPro" id="IPR056227">
    <property type="entry name" value="TMD0_ABC"/>
</dbReference>
<dbReference type="FunFam" id="3.40.50.300:FF:000838">
    <property type="entry name" value="ABC multidrug transporter (Eurofung)"/>
    <property type="match status" value="1"/>
</dbReference>
<feature type="transmembrane region" description="Helical" evidence="11">
    <location>
        <begin position="931"/>
        <end position="957"/>
    </location>
</feature>
<evidence type="ECO:0000259" key="12">
    <source>
        <dbReference type="PROSITE" id="PS50893"/>
    </source>
</evidence>
<dbReference type="GO" id="GO:0016887">
    <property type="term" value="F:ATP hydrolysis activity"/>
    <property type="evidence" value="ECO:0007669"/>
    <property type="project" value="InterPro"/>
</dbReference>
<dbReference type="CDD" id="cd03244">
    <property type="entry name" value="ABCC_MRP_domain2"/>
    <property type="match status" value="1"/>
</dbReference>
<dbReference type="OrthoDB" id="6500128at2759"/>
<keyword evidence="3" id="KW-0813">Transport</keyword>
<feature type="compositionally biased region" description="Polar residues" evidence="10">
    <location>
        <begin position="588"/>
        <end position="597"/>
    </location>
</feature>
<feature type="transmembrane region" description="Helical" evidence="11">
    <location>
        <begin position="70"/>
        <end position="90"/>
    </location>
</feature>
<evidence type="ECO:0000256" key="1">
    <source>
        <dbReference type="ARBA" id="ARBA00004651"/>
    </source>
</evidence>
<dbReference type="STRING" id="1448315.A0A319CBK0"/>
<dbReference type="FunFam" id="1.20.1560.10:FF:000066">
    <property type="entry name" value="ABC multidrug transporter (Eurofung)"/>
    <property type="match status" value="1"/>
</dbReference>
<keyword evidence="5 11" id="KW-0812">Transmembrane</keyword>
<evidence type="ECO:0000256" key="6">
    <source>
        <dbReference type="ARBA" id="ARBA00022741"/>
    </source>
</evidence>
<dbReference type="SUPFAM" id="SSF90123">
    <property type="entry name" value="ABC transporter transmembrane region"/>
    <property type="match status" value="2"/>
</dbReference>
<dbReference type="Gene3D" id="3.40.50.300">
    <property type="entry name" value="P-loop containing nucleotide triphosphate hydrolases"/>
    <property type="match status" value="2"/>
</dbReference>
<comment type="subcellular location">
    <subcellularLocation>
        <location evidence="1">Cell membrane</location>
        <topology evidence="1">Multi-pass membrane protein</topology>
    </subcellularLocation>
</comment>
<keyword evidence="9 11" id="KW-0472">Membrane</keyword>
<dbReference type="InterPro" id="IPR011527">
    <property type="entry name" value="ABC1_TM_dom"/>
</dbReference>
<dbReference type="InterPro" id="IPR003439">
    <property type="entry name" value="ABC_transporter-like_ATP-bd"/>
</dbReference>
<keyword evidence="4" id="KW-1003">Cell membrane</keyword>
<feature type="transmembrane region" description="Helical" evidence="11">
    <location>
        <begin position="135"/>
        <end position="154"/>
    </location>
</feature>
<dbReference type="GO" id="GO:0005524">
    <property type="term" value="F:ATP binding"/>
    <property type="evidence" value="ECO:0007669"/>
    <property type="project" value="UniProtKB-KW"/>
</dbReference>
<dbReference type="PANTHER" id="PTHR24223">
    <property type="entry name" value="ATP-BINDING CASSETTE SUB-FAMILY C"/>
    <property type="match status" value="1"/>
</dbReference>
<dbReference type="Pfam" id="PF00005">
    <property type="entry name" value="ABC_tran"/>
    <property type="match status" value="2"/>
</dbReference>
<feature type="transmembrane region" description="Helical" evidence="11">
    <location>
        <begin position="314"/>
        <end position="335"/>
    </location>
</feature>
<dbReference type="InterPro" id="IPR027417">
    <property type="entry name" value="P-loop_NTPase"/>
</dbReference>
<evidence type="ECO:0000256" key="10">
    <source>
        <dbReference type="SAM" id="MobiDB-lite"/>
    </source>
</evidence>
<evidence type="ECO:0000259" key="13">
    <source>
        <dbReference type="PROSITE" id="PS50929"/>
    </source>
</evidence>
<feature type="transmembrane region" description="Helical" evidence="11">
    <location>
        <begin position="1031"/>
        <end position="1064"/>
    </location>
</feature>
<feature type="transmembrane region" description="Helical" evidence="11">
    <location>
        <begin position="1126"/>
        <end position="1156"/>
    </location>
</feature>
<dbReference type="FunFam" id="1.20.1560.10:FF:000055">
    <property type="entry name" value="ABC multidrug transporter (Eurofung)"/>
    <property type="match status" value="1"/>
</dbReference>
<feature type="transmembrane region" description="Helical" evidence="11">
    <location>
        <begin position="36"/>
        <end position="58"/>
    </location>
</feature>
<dbReference type="InterPro" id="IPR044746">
    <property type="entry name" value="ABCC_6TM_D1"/>
</dbReference>
<dbReference type="PROSITE" id="PS50893">
    <property type="entry name" value="ABC_TRANSPORTER_2"/>
    <property type="match status" value="2"/>
</dbReference>
<dbReference type="RefSeq" id="XP_025491361.1">
    <property type="nucleotide sequence ID" value="XM_025637456.1"/>
</dbReference>
<evidence type="ECO:0000313" key="14">
    <source>
        <dbReference type="EMBL" id="PYH81161.1"/>
    </source>
</evidence>
<feature type="transmembrane region" description="Helical" evidence="11">
    <location>
        <begin position="269"/>
        <end position="294"/>
    </location>
</feature>
<evidence type="ECO:0000256" key="7">
    <source>
        <dbReference type="ARBA" id="ARBA00022840"/>
    </source>
</evidence>
<sequence length="1468" mass="161195">MASLSTQCTNASDAVFGPRVSLACRSFDFTLYFEDLMFACLPAALFLLLLPISVWQLWHEPRRIKRSALLASKLVTLGALFVVQIAFLVLRQSQPLIPGHDVSLAADVLEVVAVVSAIWLSYLSHCRSIQPSTLLIVYLSARTLLGIARVRTLWLMRAATADAAIFTVVISFTFLSLILESIEKASILTAKTAKPATPEPFSGFWKLASFAWLAGTFRQGYSKVLSVHDLPDLDPQLRSEVVGRQLQAAWSQTDNKTAKYALLRTSMRAYLSALLAAVIPRLLLTGFTFCQPFLVDATVTWVGNRDAALDSGKGLIAAFAIVYTGMAVFTALSGYHTFRFTIRLRAGLISLVHQQTVRTRAVDLGEITGVTLMGTDVERITSGFFSIHDLWACLIDIAVAIFLLARQLGVASVVPVVMVVVFFGCTFKLSASSNTAQRVWIEKVEDRIRFTSYALENIKSVKMLGLSPRMSAIIGGLRYAEVAASTVFRKLLIGSVVLSNSPSNLAPMATFTLYVIIALVKHNNSILAAKAFTSLSLISLLTTPVLTFIQSVPSVVECLGCFDRIQEYCSKSPDADESEAEQDHDSIPLSSLKKQAPEQNGSAVEFTGQSFAWGQTTAPVLQDIHLKIPRRAITMIIGPIGSGKTTLVESILGETVSAGEEVTRNNSPIAYCAQTPWLQSQTVRENILGSSLMDSAWYETVIRACGLEKDMARLPRRDQTPVVSNGLTLSGGQKQRIALARALYARPRVVLLDDIFSGIDATATENIARSLFGESGLFRAFETTVVLATHSGFLLQFADTVVVLRDGRVIETGTLDTLKQSNDFVRNLKVTVSEVSSSESDSSSDFDKLEHVDKHDTNSEALDSADEDATDDQSRQTGDFAVYAYYASAAGRLNIVLSLVSAFMWAFCNEFSTVWVNWWTAANEKTPNSKVGTYLGVYIFFGLSGAILLVATCWYAVSSIDLNQLSNANRITIVTIISRSAIKLHDNVLTSTFRASFQFFHNADIGSITNRFSQDMDLIDMRLPVEALNVIAMLSTCLVKLVILAIFAKYLAVAIPFAAAIVYMTQKFYLRTSRQLRFLDIEAKAPLYTHFLELVSGAATIRAFTWQQRFDAACTALLNTSQRPVYLLYCVQQCLGFVLDILVTILAVILVATVVFLRERFDPGEVGVALVIVMTFNQSLMLLVKYWTQMETSIGAVSRVKAYAATTEPEERHPELLPALPVQWPHAGEIQLRDVVASHSQDSTPVLRGITMSVRAGEKVAICGPSGSGKTSLILALLRMVEIQEGSVSIDGHDLVAYPREEIRANLTVITQEPFLVTGTVRFNIDPFGGAADEAIITALQRLRLWERIEREGGLEMAMKPTSWSLGQRQLLCLARAMVRKSKVLILDEATSSVDHETEDIMQEVIETEFASHTVLAVMHRLRLIHRYDRVAVLNAGALVELDSPAALLGRDSLFRQLYQSGNGGSSH</sequence>
<evidence type="ECO:0000256" key="8">
    <source>
        <dbReference type="ARBA" id="ARBA00022989"/>
    </source>
</evidence>
<feature type="transmembrane region" description="Helical" evidence="11">
    <location>
        <begin position="102"/>
        <end position="123"/>
    </location>
</feature>
<evidence type="ECO:0000256" key="3">
    <source>
        <dbReference type="ARBA" id="ARBA00022448"/>
    </source>
</evidence>
<dbReference type="GeneID" id="37140198"/>
<dbReference type="Pfam" id="PF24357">
    <property type="entry name" value="TMD0_ABC"/>
    <property type="match status" value="1"/>
</dbReference>
<dbReference type="Gene3D" id="1.20.1560.10">
    <property type="entry name" value="ABC transporter type 1, transmembrane domain"/>
    <property type="match status" value="2"/>
</dbReference>
<dbReference type="PROSITE" id="PS00211">
    <property type="entry name" value="ABC_TRANSPORTER_1"/>
    <property type="match status" value="1"/>
</dbReference>
<keyword evidence="7" id="KW-0067">ATP-binding</keyword>